<organism evidence="1 2">
    <name type="scientific">Pseudocercospora eumusae</name>
    <dbReference type="NCBI Taxonomy" id="321146"/>
    <lineage>
        <taxon>Eukaryota</taxon>
        <taxon>Fungi</taxon>
        <taxon>Dikarya</taxon>
        <taxon>Ascomycota</taxon>
        <taxon>Pezizomycotina</taxon>
        <taxon>Dothideomycetes</taxon>
        <taxon>Dothideomycetidae</taxon>
        <taxon>Mycosphaerellales</taxon>
        <taxon>Mycosphaerellaceae</taxon>
        <taxon>Pseudocercospora</taxon>
    </lineage>
</organism>
<reference evidence="1 2" key="1">
    <citation type="submission" date="2015-07" db="EMBL/GenBank/DDBJ databases">
        <title>Comparative genomics of the Sigatoka disease complex on banana suggests a link between parallel evolutionary changes in Pseudocercospora fijiensis and Pseudocercospora eumusae and increased virulence on the banana host.</title>
        <authorList>
            <person name="Chang T.-C."/>
            <person name="Salvucci A."/>
            <person name="Crous P.W."/>
            <person name="Stergiopoulos I."/>
        </authorList>
    </citation>
    <scope>NUCLEOTIDE SEQUENCE [LARGE SCALE GENOMIC DNA]</scope>
    <source>
        <strain evidence="1 2">CBS 114824</strain>
    </source>
</reference>
<dbReference type="Proteomes" id="UP000070133">
    <property type="component" value="Unassembled WGS sequence"/>
</dbReference>
<sequence>MFCKLIRALEKKAKAEQAAIFACYNLVRLPDLCRSHSAALFALHHAHEVLRLMPEQWEDGILDKATLTIYSHLDVVTGLTTFDRESTKTSTHGLNIWPLTTINLPVPIAKYDNDDSS</sequence>
<keyword evidence="2" id="KW-1185">Reference proteome</keyword>
<evidence type="ECO:0000313" key="1">
    <source>
        <dbReference type="EMBL" id="KXT01095.1"/>
    </source>
</evidence>
<proteinExistence type="predicted"/>
<dbReference type="AlphaFoldDB" id="A0A139HF41"/>
<evidence type="ECO:0000313" key="2">
    <source>
        <dbReference type="Proteomes" id="UP000070133"/>
    </source>
</evidence>
<comment type="caution">
    <text evidence="1">The sequence shown here is derived from an EMBL/GenBank/DDBJ whole genome shotgun (WGS) entry which is preliminary data.</text>
</comment>
<gene>
    <name evidence="1" type="ORF">AC578_4142</name>
</gene>
<protein>
    <submittedName>
        <fullName evidence="1">Uncharacterized protein</fullName>
    </submittedName>
</protein>
<accession>A0A139HF41</accession>
<name>A0A139HF41_9PEZI</name>
<dbReference type="EMBL" id="LFZN01000062">
    <property type="protein sequence ID" value="KXT01095.1"/>
    <property type="molecule type" value="Genomic_DNA"/>
</dbReference>